<dbReference type="RefSeq" id="WP_210646954.1">
    <property type="nucleotide sequence ID" value="NZ_JAGFBU010000014.1"/>
</dbReference>
<evidence type="ECO:0000256" key="1">
    <source>
        <dbReference type="SAM" id="Phobius"/>
    </source>
</evidence>
<accession>A0ABS5CX60</accession>
<comment type="caution">
    <text evidence="2">The sequence shown here is derived from an EMBL/GenBank/DDBJ whole genome shotgun (WGS) entry which is preliminary data.</text>
</comment>
<keyword evidence="1" id="KW-1133">Transmembrane helix</keyword>
<dbReference type="EMBL" id="JAGFBU010000014">
    <property type="protein sequence ID" value="MBP4143226.1"/>
    <property type="molecule type" value="Genomic_DNA"/>
</dbReference>
<keyword evidence="3" id="KW-1185">Reference proteome</keyword>
<gene>
    <name evidence="2" type="ORF">J3S90_15605</name>
</gene>
<organism evidence="2 3">
    <name type="scientific">Flavobacterium flabelliforme</name>
    <dbReference type="NCBI Taxonomy" id="2816119"/>
    <lineage>
        <taxon>Bacteria</taxon>
        <taxon>Pseudomonadati</taxon>
        <taxon>Bacteroidota</taxon>
        <taxon>Flavobacteriia</taxon>
        <taxon>Flavobacteriales</taxon>
        <taxon>Flavobacteriaceae</taxon>
        <taxon>Flavobacterium</taxon>
    </lineage>
</organism>
<keyword evidence="1" id="KW-0812">Transmembrane</keyword>
<proteinExistence type="predicted"/>
<sequence length="228" mass="26511">MQFKGGIKWVFISCALAFTIFIGYWIIILFSTGLFDSSSKVELIENYTNKEKEIIELKNYFNSIVPKNFSVYIEFKSDNKIDLKVYEGERNSNSENNGLFMQWDINPYDYTEKPKSKNYKSKYEPKTESLEYVKLKLKWTDNTFKKIKEMLDKANCISIENGEPSEIGFARSGMGKYSYTIYNKKIPNSLLDDYKIECENIIYNDKVVLTYGSGAFGSTCFPKSDLEK</sequence>
<reference evidence="2 3" key="1">
    <citation type="submission" date="2021-03" db="EMBL/GenBank/DDBJ databases">
        <title>Flavobacterium Flabelliformis Sp. Nov. And Flavobacterium Geliluteum Sp. Nov., Two Novel Multidrug Resistant Psychrophilic Species Isolated From Antarctica.</title>
        <authorList>
            <person name="Kralova S."/>
            <person name="Busse H.J."/>
            <person name="Bezdicek M."/>
            <person name="Nykrynova M."/>
            <person name="Kroupova E."/>
            <person name="Krsek D."/>
            <person name="Sedlacek I."/>
        </authorList>
    </citation>
    <scope>NUCLEOTIDE SEQUENCE [LARGE SCALE GENOMIC DNA]</scope>
    <source>
        <strain evidence="2 3">P4023</strain>
    </source>
</reference>
<name>A0ABS5CX60_9FLAO</name>
<feature type="transmembrane region" description="Helical" evidence="1">
    <location>
        <begin position="6"/>
        <end position="30"/>
    </location>
</feature>
<protein>
    <recommendedName>
        <fullName evidence="4">Lipoprotein</fullName>
    </recommendedName>
</protein>
<evidence type="ECO:0000313" key="2">
    <source>
        <dbReference type="EMBL" id="MBP4143226.1"/>
    </source>
</evidence>
<evidence type="ECO:0000313" key="3">
    <source>
        <dbReference type="Proteomes" id="UP000674217"/>
    </source>
</evidence>
<evidence type="ECO:0008006" key="4">
    <source>
        <dbReference type="Google" id="ProtNLM"/>
    </source>
</evidence>
<keyword evidence="1" id="KW-0472">Membrane</keyword>
<dbReference type="Proteomes" id="UP000674217">
    <property type="component" value="Unassembled WGS sequence"/>
</dbReference>